<dbReference type="PROSITE" id="PS50110">
    <property type="entry name" value="RESPONSE_REGULATORY"/>
    <property type="match status" value="1"/>
</dbReference>
<accession>A0A8B2NWP4</accession>
<dbReference type="Pfam" id="PF00072">
    <property type="entry name" value="Response_reg"/>
    <property type="match status" value="1"/>
</dbReference>
<name>A0A8B2NWP4_9HYPH</name>
<dbReference type="EMBL" id="QHHQ01000001">
    <property type="protein sequence ID" value="RAI03090.1"/>
    <property type="molecule type" value="Genomic_DNA"/>
</dbReference>
<organism evidence="4 5">
    <name type="scientific">Acuticoccus sediminis</name>
    <dbReference type="NCBI Taxonomy" id="2184697"/>
    <lineage>
        <taxon>Bacteria</taxon>
        <taxon>Pseudomonadati</taxon>
        <taxon>Pseudomonadota</taxon>
        <taxon>Alphaproteobacteria</taxon>
        <taxon>Hyphomicrobiales</taxon>
        <taxon>Amorphaceae</taxon>
        <taxon>Acuticoccus</taxon>
    </lineage>
</organism>
<evidence type="ECO:0000256" key="1">
    <source>
        <dbReference type="ARBA" id="ARBA00023125"/>
    </source>
</evidence>
<feature type="domain" description="Response regulatory" evidence="3">
    <location>
        <begin position="15"/>
        <end position="131"/>
    </location>
</feature>
<protein>
    <recommendedName>
        <fullName evidence="3">Response regulatory domain-containing protein</fullName>
    </recommendedName>
</protein>
<feature type="modified residue" description="4-aspartylphosphate" evidence="2">
    <location>
        <position position="67"/>
    </location>
</feature>
<dbReference type="GO" id="GO:0000156">
    <property type="term" value="F:phosphorelay response regulator activity"/>
    <property type="evidence" value="ECO:0007669"/>
    <property type="project" value="TreeGrafter"/>
</dbReference>
<dbReference type="InterPro" id="IPR001789">
    <property type="entry name" value="Sig_transdc_resp-reg_receiver"/>
</dbReference>
<keyword evidence="2" id="KW-0597">Phosphoprotein</keyword>
<proteinExistence type="predicted"/>
<dbReference type="RefSeq" id="WP_111341461.1">
    <property type="nucleotide sequence ID" value="NZ_QHHQ01000001.1"/>
</dbReference>
<evidence type="ECO:0000313" key="5">
    <source>
        <dbReference type="Proteomes" id="UP000249590"/>
    </source>
</evidence>
<dbReference type="Proteomes" id="UP000249590">
    <property type="component" value="Unassembled WGS sequence"/>
</dbReference>
<keyword evidence="1" id="KW-0238">DNA-binding</keyword>
<dbReference type="GO" id="GO:0032993">
    <property type="term" value="C:protein-DNA complex"/>
    <property type="evidence" value="ECO:0007669"/>
    <property type="project" value="TreeGrafter"/>
</dbReference>
<dbReference type="InterPro" id="IPR039420">
    <property type="entry name" value="WalR-like"/>
</dbReference>
<evidence type="ECO:0000259" key="3">
    <source>
        <dbReference type="PROSITE" id="PS50110"/>
    </source>
</evidence>
<dbReference type="Gene3D" id="3.40.50.2300">
    <property type="match status" value="1"/>
</dbReference>
<dbReference type="PANTHER" id="PTHR48111">
    <property type="entry name" value="REGULATOR OF RPOS"/>
    <property type="match status" value="1"/>
</dbReference>
<gene>
    <name evidence="4" type="ORF">DLJ53_00705</name>
</gene>
<comment type="caution">
    <text evidence="4">The sequence shown here is derived from an EMBL/GenBank/DDBJ whole genome shotgun (WGS) entry which is preliminary data.</text>
</comment>
<dbReference type="GO" id="GO:0006355">
    <property type="term" value="P:regulation of DNA-templated transcription"/>
    <property type="evidence" value="ECO:0007669"/>
    <property type="project" value="TreeGrafter"/>
</dbReference>
<dbReference type="CDD" id="cd00156">
    <property type="entry name" value="REC"/>
    <property type="match status" value="1"/>
</dbReference>
<dbReference type="OrthoDB" id="456622at2"/>
<dbReference type="InterPro" id="IPR011006">
    <property type="entry name" value="CheY-like_superfamily"/>
</dbReference>
<dbReference type="SMART" id="SM00448">
    <property type="entry name" value="REC"/>
    <property type="match status" value="1"/>
</dbReference>
<dbReference type="SUPFAM" id="SSF52172">
    <property type="entry name" value="CheY-like"/>
    <property type="match status" value="1"/>
</dbReference>
<evidence type="ECO:0000313" key="4">
    <source>
        <dbReference type="EMBL" id="RAI03090.1"/>
    </source>
</evidence>
<evidence type="ECO:0000256" key="2">
    <source>
        <dbReference type="PROSITE-ProRule" id="PRU00169"/>
    </source>
</evidence>
<sequence>MAPSRATANASQLIKVLLVEDADGDADLVRAYLEASPRDEFRVTRATNLTDALEHLRRTSFDAVVLDLTLPDAAGASGVYAVRDLSHAPIIVLTGADGDSMALDCLAAGAEDYLGKNELQARALTRAIGYAVVRRREQELRTMTEARSRFKAMTDATGQEGRPHLSPLRAREPEQFNTCVWRYYETLLSYTTAVNAKMRKPRQGMSEIAERLGKLNCATKDIVAVHAAALDLASGELPIERQCQIVVEGRLFALEMMGGVLEYYRSQAAIERGEVMR</sequence>
<dbReference type="GO" id="GO:0005829">
    <property type="term" value="C:cytosol"/>
    <property type="evidence" value="ECO:0007669"/>
    <property type="project" value="TreeGrafter"/>
</dbReference>
<reference evidence="4 5" key="1">
    <citation type="submission" date="2018-05" db="EMBL/GenBank/DDBJ databases">
        <title>Acuticoccus sediminis sp. nov., isolated from deep-sea sediment of Indian Ocean.</title>
        <authorList>
            <person name="Liu X."/>
            <person name="Lai Q."/>
            <person name="Du Y."/>
            <person name="Sun F."/>
            <person name="Zhang X."/>
            <person name="Wang S."/>
            <person name="Shao Z."/>
        </authorList>
    </citation>
    <scope>NUCLEOTIDE SEQUENCE [LARGE SCALE GENOMIC DNA]</scope>
    <source>
        <strain evidence="4 5">PTG4-2</strain>
    </source>
</reference>
<dbReference type="PANTHER" id="PTHR48111:SF73">
    <property type="entry name" value="ALKALINE PHOSPHATASE SYNTHESIS TRANSCRIPTIONAL REGULATORY PROTEIN PHOP"/>
    <property type="match status" value="1"/>
</dbReference>
<keyword evidence="5" id="KW-1185">Reference proteome</keyword>
<dbReference type="GO" id="GO:0000976">
    <property type="term" value="F:transcription cis-regulatory region binding"/>
    <property type="evidence" value="ECO:0007669"/>
    <property type="project" value="TreeGrafter"/>
</dbReference>
<dbReference type="AlphaFoldDB" id="A0A8B2NWP4"/>